<dbReference type="PROSITE" id="PS50093">
    <property type="entry name" value="PKD"/>
    <property type="match status" value="1"/>
</dbReference>
<accession>A0A399T3E3</accession>
<dbReference type="SUPFAM" id="SSF49899">
    <property type="entry name" value="Concanavalin A-like lectins/glucanases"/>
    <property type="match status" value="1"/>
</dbReference>
<dbReference type="Pfam" id="PF13385">
    <property type="entry name" value="Laminin_G_3"/>
    <property type="match status" value="1"/>
</dbReference>
<evidence type="ECO:0000259" key="4">
    <source>
        <dbReference type="PROSITE" id="PS50025"/>
    </source>
</evidence>
<proteinExistence type="predicted"/>
<dbReference type="PROSITE" id="PS51257">
    <property type="entry name" value="PROKAR_LIPOPROTEIN"/>
    <property type="match status" value="1"/>
</dbReference>
<name>A0A399T3E3_9BACT</name>
<dbReference type="Proteomes" id="UP000265926">
    <property type="component" value="Unassembled WGS sequence"/>
</dbReference>
<dbReference type="CDD" id="cd00146">
    <property type="entry name" value="PKD"/>
    <property type="match status" value="1"/>
</dbReference>
<dbReference type="InterPro" id="IPR013320">
    <property type="entry name" value="ConA-like_dom_sf"/>
</dbReference>
<evidence type="ECO:0000313" key="7">
    <source>
        <dbReference type="Proteomes" id="UP000265926"/>
    </source>
</evidence>
<reference evidence="6 7" key="1">
    <citation type="submission" date="2018-08" db="EMBL/GenBank/DDBJ databases">
        <title>Pallidiluteibacterium maritimus gen. nov., sp. nov., isolated from coastal sediment.</title>
        <authorList>
            <person name="Zhou L.Y."/>
        </authorList>
    </citation>
    <scope>NUCLEOTIDE SEQUENCE [LARGE SCALE GENOMIC DNA]</scope>
    <source>
        <strain evidence="6 7">XSD2</strain>
    </source>
</reference>
<feature type="domain" description="Laminin G" evidence="4">
    <location>
        <begin position="161"/>
        <end position="319"/>
    </location>
</feature>
<dbReference type="SMART" id="SM00089">
    <property type="entry name" value="PKD"/>
    <property type="match status" value="1"/>
</dbReference>
<evidence type="ECO:0000256" key="2">
    <source>
        <dbReference type="ARBA" id="ARBA00023157"/>
    </source>
</evidence>
<keyword evidence="2" id="KW-1015">Disulfide bond</keyword>
<dbReference type="Gene3D" id="2.60.120.200">
    <property type="match status" value="1"/>
</dbReference>
<dbReference type="OrthoDB" id="9814380at2"/>
<dbReference type="InterPro" id="IPR000601">
    <property type="entry name" value="PKD_dom"/>
</dbReference>
<dbReference type="SUPFAM" id="SSF49299">
    <property type="entry name" value="PKD domain"/>
    <property type="match status" value="1"/>
</dbReference>
<dbReference type="InterPro" id="IPR001791">
    <property type="entry name" value="Laminin_G"/>
</dbReference>
<dbReference type="PROSITE" id="PS50025">
    <property type="entry name" value="LAM_G_DOMAIN"/>
    <property type="match status" value="1"/>
</dbReference>
<evidence type="ECO:0000256" key="1">
    <source>
        <dbReference type="ARBA" id="ARBA00022729"/>
    </source>
</evidence>
<dbReference type="InterPro" id="IPR035986">
    <property type="entry name" value="PKD_dom_sf"/>
</dbReference>
<evidence type="ECO:0008006" key="8">
    <source>
        <dbReference type="Google" id="ProtNLM"/>
    </source>
</evidence>
<feature type="domain" description="PKD" evidence="5">
    <location>
        <begin position="36"/>
        <end position="115"/>
    </location>
</feature>
<dbReference type="GO" id="GO:0004553">
    <property type="term" value="F:hydrolase activity, hydrolyzing O-glycosyl compounds"/>
    <property type="evidence" value="ECO:0007669"/>
    <property type="project" value="UniProtKB-ARBA"/>
</dbReference>
<protein>
    <recommendedName>
        <fullName evidence="8">PKD domain-containing protein</fullName>
    </recommendedName>
</protein>
<dbReference type="EMBL" id="QWGR01000001">
    <property type="protein sequence ID" value="RIJ50856.1"/>
    <property type="molecule type" value="Genomic_DNA"/>
</dbReference>
<keyword evidence="7" id="KW-1185">Reference proteome</keyword>
<dbReference type="GO" id="GO:0005975">
    <property type="term" value="P:carbohydrate metabolic process"/>
    <property type="evidence" value="ECO:0007669"/>
    <property type="project" value="UniProtKB-ARBA"/>
</dbReference>
<dbReference type="SMART" id="SM00560">
    <property type="entry name" value="LamGL"/>
    <property type="match status" value="1"/>
</dbReference>
<evidence type="ECO:0000259" key="5">
    <source>
        <dbReference type="PROSITE" id="PS50093"/>
    </source>
</evidence>
<organism evidence="6 7">
    <name type="scientific">Maribellus luteus</name>
    <dbReference type="NCBI Taxonomy" id="2305463"/>
    <lineage>
        <taxon>Bacteria</taxon>
        <taxon>Pseudomonadati</taxon>
        <taxon>Bacteroidota</taxon>
        <taxon>Bacteroidia</taxon>
        <taxon>Marinilabiliales</taxon>
        <taxon>Prolixibacteraceae</taxon>
        <taxon>Maribellus</taxon>
    </lineage>
</organism>
<dbReference type="AlphaFoldDB" id="A0A399T3E3"/>
<keyword evidence="1 3" id="KW-0732">Signal</keyword>
<dbReference type="RefSeq" id="WP_119436324.1">
    <property type="nucleotide sequence ID" value="NZ_QWGR01000001.1"/>
</dbReference>
<comment type="caution">
    <text evidence="6">The sequence shown here is derived from an EMBL/GenBank/DDBJ whole genome shotgun (WGS) entry which is preliminary data.</text>
</comment>
<sequence length="319" mass="34272">MKKINIYFLLLSTLLVGITACSDDDDSAPSGNLPIADFSASDDDLSIEVGEVVTFTDASENAPYLFTWRVEGGNPTYSNQKSVEVEFISEGKQAVTLTVRNDAGADEITKYIEVTPLNIPDLAITPLIKMRFENNLDNEGSVSVSPEGGSNIYEPRTKYGGLALKFTGSGDVTLSGYTGINGANSRTVACWIKTEWGSTSGLVHWGASGTKSRSSFKYQNTGVIRYEFQGGGINGVTPVNDNAWHHVAFTYDGTTIRLYVDGVEDATLDAIIDTGVAGETNVNIGSQLGGSLFQGLIDDVRIYDSALTPEQIKFLSDIN</sequence>
<gene>
    <name evidence="6" type="ORF">D1614_02745</name>
</gene>
<evidence type="ECO:0000256" key="3">
    <source>
        <dbReference type="SAM" id="SignalP"/>
    </source>
</evidence>
<evidence type="ECO:0000313" key="6">
    <source>
        <dbReference type="EMBL" id="RIJ50856.1"/>
    </source>
</evidence>
<dbReference type="InterPro" id="IPR013783">
    <property type="entry name" value="Ig-like_fold"/>
</dbReference>
<feature type="chain" id="PRO_5017363287" description="PKD domain-containing protein" evidence="3">
    <location>
        <begin position="23"/>
        <end position="319"/>
    </location>
</feature>
<dbReference type="InterPro" id="IPR022409">
    <property type="entry name" value="PKD/Chitinase_dom"/>
</dbReference>
<feature type="signal peptide" evidence="3">
    <location>
        <begin position="1"/>
        <end position="22"/>
    </location>
</feature>
<dbReference type="InterPro" id="IPR006558">
    <property type="entry name" value="LamG-like"/>
</dbReference>
<dbReference type="Gene3D" id="2.60.40.10">
    <property type="entry name" value="Immunoglobulins"/>
    <property type="match status" value="1"/>
</dbReference>